<proteinExistence type="predicted"/>
<keyword evidence="3" id="KW-0808">Transferase</keyword>
<organism evidence="3 4">
    <name type="scientific">Robbsia andropogonis</name>
    <dbReference type="NCBI Taxonomy" id="28092"/>
    <lineage>
        <taxon>Bacteria</taxon>
        <taxon>Pseudomonadati</taxon>
        <taxon>Pseudomonadota</taxon>
        <taxon>Betaproteobacteria</taxon>
        <taxon>Burkholderiales</taxon>
        <taxon>Burkholderiaceae</taxon>
        <taxon>Robbsia</taxon>
    </lineage>
</organism>
<dbReference type="PATRIC" id="fig|28092.6.peg.4869"/>
<dbReference type="RefSeq" id="WP_046153845.1">
    <property type="nucleotide sequence ID" value="NZ_CADFGU010000004.1"/>
</dbReference>
<evidence type="ECO:0000313" key="4">
    <source>
        <dbReference type="Proteomes" id="UP000033618"/>
    </source>
</evidence>
<feature type="domain" description="Glycosyl transferase family 1" evidence="1">
    <location>
        <begin position="188"/>
        <end position="318"/>
    </location>
</feature>
<comment type="caution">
    <text evidence="3">The sequence shown here is derived from an EMBL/GenBank/DDBJ whole genome shotgun (WGS) entry which is preliminary data.</text>
</comment>
<evidence type="ECO:0000259" key="2">
    <source>
        <dbReference type="Pfam" id="PF13439"/>
    </source>
</evidence>
<dbReference type="InterPro" id="IPR001296">
    <property type="entry name" value="Glyco_trans_1"/>
</dbReference>
<dbReference type="InterPro" id="IPR028098">
    <property type="entry name" value="Glyco_trans_4-like_N"/>
</dbReference>
<sequence length="359" mass="39340">MRIAMLTHIKHPIRQPFAGGLESFTYDITLGLRRRGHDVTLFASSGSAPELHHVAILDDENYAASGIRGAREAFFKEYLDEHVAYMTCMQRLDNQNFDVVFNNSLHYVPLTMASLIATPMLTVLHTPPFFELVNAISGVHRKSRLRFATVSNANARSWGKWVPHCDVVANGIDLSVWRPGGSSTYEHAIWFGRLVPDKGAHLAIDAARLAGLSIEIVGQATDEAYFQAEIAPRLNDRARYIGHLARADLIERLQRASVCFVTPCWDEPFGLVVAESLACGTPVAAFARGAIPELLTADSGFTAPPGDVAGLAKAALAAMCLSRADCRLIAESRWRQAAMFESYERLLSATMQQSAVVDA</sequence>
<evidence type="ECO:0000259" key="1">
    <source>
        <dbReference type="Pfam" id="PF00534"/>
    </source>
</evidence>
<dbReference type="Pfam" id="PF13439">
    <property type="entry name" value="Glyco_transf_4"/>
    <property type="match status" value="1"/>
</dbReference>
<name>A0A0F5JX37_9BURK</name>
<dbReference type="SUPFAM" id="SSF53756">
    <property type="entry name" value="UDP-Glycosyltransferase/glycogen phosphorylase"/>
    <property type="match status" value="1"/>
</dbReference>
<protein>
    <submittedName>
        <fullName evidence="3">Glycosyl transferase group 1</fullName>
    </submittedName>
</protein>
<gene>
    <name evidence="3" type="ORF">WM40_20705</name>
</gene>
<dbReference type="Pfam" id="PF00534">
    <property type="entry name" value="Glycos_transf_1"/>
    <property type="match status" value="1"/>
</dbReference>
<dbReference type="GO" id="GO:0016757">
    <property type="term" value="F:glycosyltransferase activity"/>
    <property type="evidence" value="ECO:0007669"/>
    <property type="project" value="InterPro"/>
</dbReference>
<dbReference type="Proteomes" id="UP000033618">
    <property type="component" value="Unassembled WGS sequence"/>
</dbReference>
<dbReference type="PANTHER" id="PTHR12526">
    <property type="entry name" value="GLYCOSYLTRANSFERASE"/>
    <property type="match status" value="1"/>
</dbReference>
<dbReference type="EMBL" id="LAQU01000030">
    <property type="protein sequence ID" value="KKB61832.1"/>
    <property type="molecule type" value="Genomic_DNA"/>
</dbReference>
<reference evidence="3 4" key="1">
    <citation type="submission" date="2015-03" db="EMBL/GenBank/DDBJ databases">
        <title>Draft Genome Sequence of Burkholderia andropogonis type strain ICMP2807, isolated from Sorghum bicolor.</title>
        <authorList>
            <person name="Lopes-Santos L."/>
            <person name="Castro D.B."/>
            <person name="Ottoboni L.M."/>
            <person name="Park D."/>
            <person name="Weirc B.S."/>
            <person name="Destefano S.A."/>
        </authorList>
    </citation>
    <scope>NUCLEOTIDE SEQUENCE [LARGE SCALE GENOMIC DNA]</scope>
    <source>
        <strain evidence="3 4">ICMP2807</strain>
    </source>
</reference>
<dbReference type="PANTHER" id="PTHR12526:SF595">
    <property type="entry name" value="BLL5217 PROTEIN"/>
    <property type="match status" value="1"/>
</dbReference>
<dbReference type="STRING" id="28092.WM40_20705"/>
<evidence type="ECO:0000313" key="3">
    <source>
        <dbReference type="EMBL" id="KKB61832.1"/>
    </source>
</evidence>
<dbReference type="AlphaFoldDB" id="A0A0F5JX37"/>
<accession>A0A0F5JX37</accession>
<keyword evidence="4" id="KW-1185">Reference proteome</keyword>
<dbReference type="OrthoDB" id="8993606at2"/>
<feature type="domain" description="Glycosyltransferase subfamily 4-like N-terminal" evidence="2">
    <location>
        <begin position="19"/>
        <end position="175"/>
    </location>
</feature>
<dbReference type="Gene3D" id="3.40.50.2000">
    <property type="entry name" value="Glycogen Phosphorylase B"/>
    <property type="match status" value="2"/>
</dbReference>